<evidence type="ECO:0008006" key="4">
    <source>
        <dbReference type="Google" id="ProtNLM"/>
    </source>
</evidence>
<feature type="transmembrane region" description="Helical" evidence="1">
    <location>
        <begin position="30"/>
        <end position="48"/>
    </location>
</feature>
<dbReference type="RefSeq" id="WP_218103266.1">
    <property type="nucleotide sequence ID" value="NZ_CAJVCE010000047.1"/>
</dbReference>
<keyword evidence="3" id="KW-1185">Reference proteome</keyword>
<proteinExistence type="predicted"/>
<name>A0ABM8VUD2_9BACL</name>
<feature type="transmembrane region" description="Helical" evidence="1">
    <location>
        <begin position="5"/>
        <end position="24"/>
    </location>
</feature>
<keyword evidence="1" id="KW-0812">Transmembrane</keyword>
<gene>
    <name evidence="2" type="ORF">PAECIP111802_07144</name>
</gene>
<keyword evidence="1" id="KW-0472">Membrane</keyword>
<dbReference type="Proteomes" id="UP000730618">
    <property type="component" value="Unassembled WGS sequence"/>
</dbReference>
<sequence length="59" mass="6140">MIGKVGMICGLCMIASGVIGGLFGAKEQGYELGAATCIVIMGVAVLLNQKQREGNRNRV</sequence>
<protein>
    <recommendedName>
        <fullName evidence="4">DUF2964 family protein</fullName>
    </recommendedName>
</protein>
<evidence type="ECO:0000313" key="3">
    <source>
        <dbReference type="Proteomes" id="UP000730618"/>
    </source>
</evidence>
<evidence type="ECO:0000256" key="1">
    <source>
        <dbReference type="SAM" id="Phobius"/>
    </source>
</evidence>
<reference evidence="2 3" key="1">
    <citation type="submission" date="2021-06" db="EMBL/GenBank/DDBJ databases">
        <authorList>
            <person name="Criscuolo A."/>
        </authorList>
    </citation>
    <scope>NUCLEOTIDE SEQUENCE [LARGE SCALE GENOMIC DNA]</scope>
    <source>
        <strain evidence="3">CIP 111802</strain>
    </source>
</reference>
<dbReference type="EMBL" id="CAJVCE010000047">
    <property type="protein sequence ID" value="CAG7658729.1"/>
    <property type="molecule type" value="Genomic_DNA"/>
</dbReference>
<comment type="caution">
    <text evidence="2">The sequence shown here is derived from an EMBL/GenBank/DDBJ whole genome shotgun (WGS) entry which is preliminary data.</text>
</comment>
<accession>A0ABM8VUD2</accession>
<evidence type="ECO:0000313" key="2">
    <source>
        <dbReference type="EMBL" id="CAG7658729.1"/>
    </source>
</evidence>
<organism evidence="2 3">
    <name type="scientific">Paenibacillus allorhizosphaerae</name>
    <dbReference type="NCBI Taxonomy" id="2849866"/>
    <lineage>
        <taxon>Bacteria</taxon>
        <taxon>Bacillati</taxon>
        <taxon>Bacillota</taxon>
        <taxon>Bacilli</taxon>
        <taxon>Bacillales</taxon>
        <taxon>Paenibacillaceae</taxon>
        <taxon>Paenibacillus</taxon>
    </lineage>
</organism>
<keyword evidence="1" id="KW-1133">Transmembrane helix</keyword>